<feature type="region of interest" description="Disordered" evidence="1">
    <location>
        <begin position="1"/>
        <end position="188"/>
    </location>
</feature>
<accession>A0A0C9VIF2</accession>
<feature type="compositionally biased region" description="Low complexity" evidence="1">
    <location>
        <begin position="216"/>
        <end position="226"/>
    </location>
</feature>
<feature type="region of interest" description="Disordered" evidence="1">
    <location>
        <begin position="206"/>
        <end position="254"/>
    </location>
</feature>
<reference evidence="2 3" key="1">
    <citation type="submission" date="2014-06" db="EMBL/GenBank/DDBJ databases">
        <title>Evolutionary Origins and Diversification of the Mycorrhizal Mutualists.</title>
        <authorList>
            <consortium name="DOE Joint Genome Institute"/>
            <consortium name="Mycorrhizal Genomics Consortium"/>
            <person name="Kohler A."/>
            <person name="Kuo A."/>
            <person name="Nagy L.G."/>
            <person name="Floudas D."/>
            <person name="Copeland A."/>
            <person name="Barry K.W."/>
            <person name="Cichocki N."/>
            <person name="Veneault-Fourrey C."/>
            <person name="LaButti K."/>
            <person name="Lindquist E.A."/>
            <person name="Lipzen A."/>
            <person name="Lundell T."/>
            <person name="Morin E."/>
            <person name="Murat C."/>
            <person name="Riley R."/>
            <person name="Ohm R."/>
            <person name="Sun H."/>
            <person name="Tunlid A."/>
            <person name="Henrissat B."/>
            <person name="Grigoriev I.V."/>
            <person name="Hibbett D.S."/>
            <person name="Martin F."/>
        </authorList>
    </citation>
    <scope>NUCLEOTIDE SEQUENCE [LARGE SCALE GENOMIC DNA]</scope>
    <source>
        <strain evidence="2 3">SS14</strain>
    </source>
</reference>
<proteinExistence type="predicted"/>
<feature type="compositionally biased region" description="Basic residues" evidence="1">
    <location>
        <begin position="227"/>
        <end position="246"/>
    </location>
</feature>
<dbReference type="Proteomes" id="UP000054279">
    <property type="component" value="Unassembled WGS sequence"/>
</dbReference>
<feature type="compositionally biased region" description="Basic and acidic residues" evidence="1">
    <location>
        <begin position="15"/>
        <end position="35"/>
    </location>
</feature>
<feature type="compositionally biased region" description="Gly residues" evidence="1">
    <location>
        <begin position="60"/>
        <end position="73"/>
    </location>
</feature>
<feature type="compositionally biased region" description="Low complexity" evidence="1">
    <location>
        <begin position="120"/>
        <end position="145"/>
    </location>
</feature>
<evidence type="ECO:0000313" key="2">
    <source>
        <dbReference type="EMBL" id="KIJ37305.1"/>
    </source>
</evidence>
<keyword evidence="3" id="KW-1185">Reference proteome</keyword>
<dbReference type="EMBL" id="KN837170">
    <property type="protein sequence ID" value="KIJ37305.1"/>
    <property type="molecule type" value="Genomic_DNA"/>
</dbReference>
<evidence type="ECO:0000256" key="1">
    <source>
        <dbReference type="SAM" id="MobiDB-lite"/>
    </source>
</evidence>
<protein>
    <submittedName>
        <fullName evidence="2">Unplaced genomic scaffold SPHSTscaffold_95, whole genome shotgun sequence</fullName>
    </submittedName>
</protein>
<sequence length="254" mass="26900">MSPKTPSMRGFTPETLDKAHPRLLADLRQAKEMARELAQSQSQHGPGGTPYHPNLAVVMGGLGYPPGSAGGSGEYTMAGMAGSPTSQHLGGGGPGSASLNTQQPQPPQQQPQWNGGGGQAQQAPQTQTQGYSPHAPQHPNSNPNAHPHPHPGAQTHLNAGAGVGYAANIQHPVPAPSDTAPFGMLGGDPDWDNQWHSFMDQLGMYAADPNVPYAPPQQQQQQQQQHSHSHSHSHSHGHTGHPHHGMHMQPKMER</sequence>
<dbReference type="HOGENOM" id="CLU_1094870_0_0_1"/>
<name>A0A0C9VIF2_SPHS4</name>
<evidence type="ECO:0000313" key="3">
    <source>
        <dbReference type="Proteomes" id="UP000054279"/>
    </source>
</evidence>
<dbReference type="AlphaFoldDB" id="A0A0C9VIF2"/>
<organism evidence="2 3">
    <name type="scientific">Sphaerobolus stellatus (strain SS14)</name>
    <dbReference type="NCBI Taxonomy" id="990650"/>
    <lineage>
        <taxon>Eukaryota</taxon>
        <taxon>Fungi</taxon>
        <taxon>Dikarya</taxon>
        <taxon>Basidiomycota</taxon>
        <taxon>Agaricomycotina</taxon>
        <taxon>Agaricomycetes</taxon>
        <taxon>Phallomycetidae</taxon>
        <taxon>Geastrales</taxon>
        <taxon>Sphaerobolaceae</taxon>
        <taxon>Sphaerobolus</taxon>
    </lineage>
</organism>
<gene>
    <name evidence="2" type="ORF">M422DRAFT_260254</name>
</gene>